<sequence length="775" mass="87628">MAKILRLSFENGDVQHGFTVTARLSEEGNPQYMQFKGRLPAAPEIIELYRKWQLLYLALCQRLELDCRIEIEAGDITHVSQVEFQDLCQQLSDKINNWFNSEPFRPIELELRTHLDPVEEIRVMIETDDRLLQRLPLNLWKFCGDYPKVEIALSPSEYRRTKKLPTKTTKAKVRILAIFGNSKGINLELDKSILEELSEQAEIEFLVEPRLEDLYDYLRQDWDILFFAGHSSSSEEQGLLHLNQTDSLTLNELKNALRKAISNGLKLAIFNSCDGLGLARKLAELDIPQVIVMREPIADTVAHEFLKNFLSAFADGQTLYSAVRDAREGLEKLENTNPCATWLPVIYQNPAEPLTNWQDWCAPRRQMAIALNQLGMVLLASVAIAAFVMVGRQSEILQTWELQAFDLGMRLRSREAPDSRILIVKVTEADVQKQKLKEKLSLSDATLAKLLAKLRPHHPKVIGLDIYRDFPVKSNQQHLLTYLQDHRFIGVCEVERANDDNPGEDAYPGIGSPPEIPKNRLGFSDFVFDRDRVIRRQLLFMDINPKSSCATNVSFSFQVARAYLAGIGIQPQRTGKGWQLGNAVFRQLEANTSGYRHLDALGYQILLNYRAADPIAKQVTLSEILSGSLDAQLPSLVKERIVLIGNTARSFKDYFPTPYSSDNESEELPGVAIHAHMVSQILSAVLDDRPLLWWLPLWAENFWVWGWALVGGILGWQWRSPLQLGLAIAVALSILSGLCFVLLLKGGWLPLVPAAIALAIASVVTYKVTQPERKS</sequence>
<keyword evidence="4" id="KW-1185">Reference proteome</keyword>
<evidence type="ECO:0000313" key="4">
    <source>
        <dbReference type="Proteomes" id="UP000282574"/>
    </source>
</evidence>
<accession>A0AB37UDD9</accession>
<dbReference type="RefSeq" id="WP_127024407.1">
    <property type="nucleotide sequence ID" value="NZ_JAVKZF010000004.1"/>
</dbReference>
<keyword evidence="1" id="KW-0472">Membrane</keyword>
<gene>
    <name evidence="3" type="ORF">DSM107010_53960</name>
</gene>
<name>A0AB37UDD9_9CYAN</name>
<dbReference type="InterPro" id="IPR024983">
    <property type="entry name" value="CHAT_dom"/>
</dbReference>
<evidence type="ECO:0000313" key="3">
    <source>
        <dbReference type="EMBL" id="RUT05866.1"/>
    </source>
</evidence>
<feature type="transmembrane region" description="Helical" evidence="1">
    <location>
        <begin position="691"/>
        <end position="710"/>
    </location>
</feature>
<dbReference type="Proteomes" id="UP000282574">
    <property type="component" value="Unassembled WGS sequence"/>
</dbReference>
<dbReference type="AlphaFoldDB" id="A0AB37UDD9"/>
<dbReference type="EMBL" id="RSCK01000072">
    <property type="protein sequence ID" value="RUT05866.1"/>
    <property type="molecule type" value="Genomic_DNA"/>
</dbReference>
<dbReference type="Pfam" id="PF05226">
    <property type="entry name" value="CHASE2"/>
    <property type="match status" value="1"/>
</dbReference>
<evidence type="ECO:0000256" key="1">
    <source>
        <dbReference type="SAM" id="Phobius"/>
    </source>
</evidence>
<proteinExistence type="predicted"/>
<dbReference type="Pfam" id="PF12770">
    <property type="entry name" value="CHAT"/>
    <property type="match status" value="1"/>
</dbReference>
<comment type="caution">
    <text evidence="3">The sequence shown here is derived from an EMBL/GenBank/DDBJ whole genome shotgun (WGS) entry which is preliminary data.</text>
</comment>
<feature type="transmembrane region" description="Helical" evidence="1">
    <location>
        <begin position="750"/>
        <end position="769"/>
    </location>
</feature>
<protein>
    <recommendedName>
        <fullName evidence="2">CHASE2 domain-containing protein</fullName>
    </recommendedName>
</protein>
<evidence type="ECO:0000259" key="2">
    <source>
        <dbReference type="SMART" id="SM01080"/>
    </source>
</evidence>
<dbReference type="InterPro" id="IPR007890">
    <property type="entry name" value="CHASE2"/>
</dbReference>
<feature type="transmembrane region" description="Helical" evidence="1">
    <location>
        <begin position="722"/>
        <end position="744"/>
    </location>
</feature>
<feature type="domain" description="CHASE2" evidence="2">
    <location>
        <begin position="397"/>
        <end position="714"/>
    </location>
</feature>
<organism evidence="3 4">
    <name type="scientific">Chroococcidiopsis cubana SAG 39.79</name>
    <dbReference type="NCBI Taxonomy" id="388085"/>
    <lineage>
        <taxon>Bacteria</taxon>
        <taxon>Bacillati</taxon>
        <taxon>Cyanobacteriota</taxon>
        <taxon>Cyanophyceae</taxon>
        <taxon>Chroococcidiopsidales</taxon>
        <taxon>Chroococcidiopsidaceae</taxon>
        <taxon>Chroococcidiopsis</taxon>
    </lineage>
</organism>
<keyword evidence="1" id="KW-1133">Transmembrane helix</keyword>
<dbReference type="SMART" id="SM01080">
    <property type="entry name" value="CHASE2"/>
    <property type="match status" value="1"/>
</dbReference>
<keyword evidence="1" id="KW-0812">Transmembrane</keyword>
<reference evidence="3 4" key="1">
    <citation type="journal article" date="2019" name="Genome Biol. Evol.">
        <title>Day and night: Metabolic profiles and evolutionary relationships of six axenic non-marine cyanobacteria.</title>
        <authorList>
            <person name="Will S.E."/>
            <person name="Henke P."/>
            <person name="Boedeker C."/>
            <person name="Huang S."/>
            <person name="Brinkmann H."/>
            <person name="Rohde M."/>
            <person name="Jarek M."/>
            <person name="Friedl T."/>
            <person name="Seufert S."/>
            <person name="Schumacher M."/>
            <person name="Overmann J."/>
            <person name="Neumann-Schaal M."/>
            <person name="Petersen J."/>
        </authorList>
    </citation>
    <scope>NUCLEOTIDE SEQUENCE [LARGE SCALE GENOMIC DNA]</scope>
    <source>
        <strain evidence="3 4">SAG 39.79</strain>
    </source>
</reference>